<reference evidence="1" key="1">
    <citation type="journal article" date="2020" name="Nat. Commun.">
        <title>Large-scale genome sequencing of mycorrhizal fungi provides insights into the early evolution of symbiotic traits.</title>
        <authorList>
            <person name="Miyauchi S."/>
            <person name="Kiss E."/>
            <person name="Kuo A."/>
            <person name="Drula E."/>
            <person name="Kohler A."/>
            <person name="Sanchez-Garcia M."/>
            <person name="Morin E."/>
            <person name="Andreopoulos B."/>
            <person name="Barry K.W."/>
            <person name="Bonito G."/>
            <person name="Buee M."/>
            <person name="Carver A."/>
            <person name="Chen C."/>
            <person name="Cichocki N."/>
            <person name="Clum A."/>
            <person name="Culley D."/>
            <person name="Crous P.W."/>
            <person name="Fauchery L."/>
            <person name="Girlanda M."/>
            <person name="Hayes R.D."/>
            <person name="Keri Z."/>
            <person name="LaButti K."/>
            <person name="Lipzen A."/>
            <person name="Lombard V."/>
            <person name="Magnuson J."/>
            <person name="Maillard F."/>
            <person name="Murat C."/>
            <person name="Nolan M."/>
            <person name="Ohm R.A."/>
            <person name="Pangilinan J."/>
            <person name="Pereira M.F."/>
            <person name="Perotto S."/>
            <person name="Peter M."/>
            <person name="Pfister S."/>
            <person name="Riley R."/>
            <person name="Sitrit Y."/>
            <person name="Stielow J.B."/>
            <person name="Szollosi G."/>
            <person name="Zifcakova L."/>
            <person name="Stursova M."/>
            <person name="Spatafora J.W."/>
            <person name="Tedersoo L."/>
            <person name="Vaario L.M."/>
            <person name="Yamada A."/>
            <person name="Yan M."/>
            <person name="Wang P."/>
            <person name="Xu J."/>
            <person name="Bruns T."/>
            <person name="Baldrian P."/>
            <person name="Vilgalys R."/>
            <person name="Dunand C."/>
            <person name="Henrissat B."/>
            <person name="Grigoriev I.V."/>
            <person name="Hibbett D."/>
            <person name="Nagy L.G."/>
            <person name="Martin F.M."/>
        </authorList>
    </citation>
    <scope>NUCLEOTIDE SEQUENCE</scope>
    <source>
        <strain evidence="1">UP504</strain>
    </source>
</reference>
<protein>
    <submittedName>
        <fullName evidence="1">Uncharacterized protein</fullName>
    </submittedName>
</protein>
<keyword evidence="2" id="KW-1185">Reference proteome</keyword>
<organism evidence="1 2">
    <name type="scientific">Hydnum rufescens UP504</name>
    <dbReference type="NCBI Taxonomy" id="1448309"/>
    <lineage>
        <taxon>Eukaryota</taxon>
        <taxon>Fungi</taxon>
        <taxon>Dikarya</taxon>
        <taxon>Basidiomycota</taxon>
        <taxon>Agaricomycotina</taxon>
        <taxon>Agaricomycetes</taxon>
        <taxon>Cantharellales</taxon>
        <taxon>Hydnaceae</taxon>
        <taxon>Hydnum</taxon>
    </lineage>
</organism>
<proteinExistence type="predicted"/>
<evidence type="ECO:0000313" key="2">
    <source>
        <dbReference type="Proteomes" id="UP000886523"/>
    </source>
</evidence>
<dbReference type="EMBL" id="MU129073">
    <property type="protein sequence ID" value="KAF9507730.1"/>
    <property type="molecule type" value="Genomic_DNA"/>
</dbReference>
<dbReference type="AlphaFoldDB" id="A0A9P6DRL8"/>
<gene>
    <name evidence="1" type="ORF">BS47DRAFT_275935</name>
</gene>
<evidence type="ECO:0000313" key="1">
    <source>
        <dbReference type="EMBL" id="KAF9507730.1"/>
    </source>
</evidence>
<sequence>MTVTQFRMTASQTLVDLSKVAGLQCSALDAGVSLDAFAAGFGGVHVPTARKIVGTFQQQVSHLIEGFSCGIPSCLGVGFIRETTPL</sequence>
<name>A0A9P6DRL8_9AGAM</name>
<dbReference type="Proteomes" id="UP000886523">
    <property type="component" value="Unassembled WGS sequence"/>
</dbReference>
<accession>A0A9P6DRL8</accession>
<comment type="caution">
    <text evidence="1">The sequence shown here is derived from an EMBL/GenBank/DDBJ whole genome shotgun (WGS) entry which is preliminary data.</text>
</comment>